<dbReference type="GO" id="GO:0003676">
    <property type="term" value="F:nucleic acid binding"/>
    <property type="evidence" value="ECO:0007669"/>
    <property type="project" value="InterPro"/>
</dbReference>
<keyword evidence="2" id="KW-1185">Reference proteome</keyword>
<reference evidence="1 2" key="1">
    <citation type="submission" date="2024-04" db="EMBL/GenBank/DDBJ databases">
        <authorList>
            <person name="Rising A."/>
            <person name="Reimegard J."/>
            <person name="Sonavane S."/>
            <person name="Akerstrom W."/>
            <person name="Nylinder S."/>
            <person name="Hedman E."/>
            <person name="Kallberg Y."/>
        </authorList>
    </citation>
    <scope>NUCLEOTIDE SEQUENCE [LARGE SCALE GENOMIC DNA]</scope>
</reference>
<protein>
    <submittedName>
        <fullName evidence="1">Uncharacterized protein</fullName>
    </submittedName>
</protein>
<sequence length="86" mass="9908">MLGVTRCPYLPLSMLRSPDLNLCDFWLWKVLKDLVYVGGIGILPDLCVKARITRLVAEISRECLRATLENVTTKLQQKIKSMYYTM</sequence>
<gene>
    <name evidence="1" type="ORF">LARSCL_LOCUS20666</name>
</gene>
<name>A0AAV2BP54_9ARAC</name>
<organism evidence="1 2">
    <name type="scientific">Larinioides sclopetarius</name>
    <dbReference type="NCBI Taxonomy" id="280406"/>
    <lineage>
        <taxon>Eukaryota</taxon>
        <taxon>Metazoa</taxon>
        <taxon>Ecdysozoa</taxon>
        <taxon>Arthropoda</taxon>
        <taxon>Chelicerata</taxon>
        <taxon>Arachnida</taxon>
        <taxon>Araneae</taxon>
        <taxon>Araneomorphae</taxon>
        <taxon>Entelegynae</taxon>
        <taxon>Araneoidea</taxon>
        <taxon>Araneidae</taxon>
        <taxon>Larinioides</taxon>
    </lineage>
</organism>
<dbReference type="InterPro" id="IPR036397">
    <property type="entry name" value="RNaseH_sf"/>
</dbReference>
<dbReference type="Gene3D" id="3.30.420.10">
    <property type="entry name" value="Ribonuclease H-like superfamily/Ribonuclease H"/>
    <property type="match status" value="1"/>
</dbReference>
<proteinExistence type="predicted"/>
<evidence type="ECO:0000313" key="2">
    <source>
        <dbReference type="Proteomes" id="UP001497382"/>
    </source>
</evidence>
<accession>A0AAV2BP54</accession>
<evidence type="ECO:0000313" key="1">
    <source>
        <dbReference type="EMBL" id="CAL1298043.1"/>
    </source>
</evidence>
<dbReference type="EMBL" id="CAXIEN010000452">
    <property type="protein sequence ID" value="CAL1298043.1"/>
    <property type="molecule type" value="Genomic_DNA"/>
</dbReference>
<feature type="non-terminal residue" evidence="1">
    <location>
        <position position="86"/>
    </location>
</feature>
<dbReference type="Proteomes" id="UP001497382">
    <property type="component" value="Unassembled WGS sequence"/>
</dbReference>
<comment type="caution">
    <text evidence="1">The sequence shown here is derived from an EMBL/GenBank/DDBJ whole genome shotgun (WGS) entry which is preliminary data.</text>
</comment>
<dbReference type="AlphaFoldDB" id="A0AAV2BP54"/>